<dbReference type="STRING" id="1122159.SAMN02745246_01254"/>
<evidence type="ECO:0000313" key="1">
    <source>
        <dbReference type="EMBL" id="RXG31894.1"/>
    </source>
</evidence>
<sequence length="54" mass="5927">MMILDVSGVIKKVYELDDDDFAQPEGITFSPDGRLFISNEAHGGTANILEVELD</sequence>
<name>A0A4Q0PNB0_9FLAO</name>
<comment type="caution">
    <text evidence="1">The sequence shown here is derived from an EMBL/GenBank/DDBJ whole genome shotgun (WGS) entry which is preliminary data.</text>
</comment>
<dbReference type="AlphaFoldDB" id="A0A4Q0PNB0"/>
<proteinExistence type="predicted"/>
<dbReference type="EMBL" id="QOVL01000005">
    <property type="protein sequence ID" value="RXG31894.1"/>
    <property type="molecule type" value="Genomic_DNA"/>
</dbReference>
<dbReference type="Proteomes" id="UP000290608">
    <property type="component" value="Unassembled WGS sequence"/>
</dbReference>
<protein>
    <recommendedName>
        <fullName evidence="3">SMP-30/gluconolaconase/LRE-like protein</fullName>
    </recommendedName>
</protein>
<organism evidence="1 2">
    <name type="scientific">Leeuwenhoekiella marinoflava</name>
    <dbReference type="NCBI Taxonomy" id="988"/>
    <lineage>
        <taxon>Bacteria</taxon>
        <taxon>Pseudomonadati</taxon>
        <taxon>Bacteroidota</taxon>
        <taxon>Flavobacteriia</taxon>
        <taxon>Flavobacteriales</taxon>
        <taxon>Flavobacteriaceae</taxon>
        <taxon>Leeuwenhoekiella</taxon>
    </lineage>
</organism>
<gene>
    <name evidence="1" type="ORF">DSL99_1196</name>
</gene>
<reference evidence="1 2" key="1">
    <citation type="submission" date="2018-07" db="EMBL/GenBank/DDBJ databases">
        <title>Leeuwenhoekiella genomics.</title>
        <authorList>
            <person name="Tahon G."/>
            <person name="Willems A."/>
        </authorList>
    </citation>
    <scope>NUCLEOTIDE SEQUENCE [LARGE SCALE GENOMIC DNA]</scope>
    <source>
        <strain evidence="1 2">LMG 1345</strain>
    </source>
</reference>
<dbReference type="SUPFAM" id="SSF63829">
    <property type="entry name" value="Calcium-dependent phosphotriesterase"/>
    <property type="match status" value="1"/>
</dbReference>
<evidence type="ECO:0008006" key="3">
    <source>
        <dbReference type="Google" id="ProtNLM"/>
    </source>
</evidence>
<accession>A0A4Q0PNB0</accession>
<dbReference type="RefSeq" id="WP_175551002.1">
    <property type="nucleotide sequence ID" value="NZ_JBALUR010000014.1"/>
</dbReference>
<evidence type="ECO:0000313" key="2">
    <source>
        <dbReference type="Proteomes" id="UP000290608"/>
    </source>
</evidence>